<evidence type="ECO:0000313" key="3">
    <source>
        <dbReference type="Proteomes" id="UP000054709"/>
    </source>
</evidence>
<evidence type="ECO:0000259" key="1">
    <source>
        <dbReference type="PROSITE" id="PS51186"/>
    </source>
</evidence>
<dbReference type="CDD" id="cd04301">
    <property type="entry name" value="NAT_SF"/>
    <property type="match status" value="1"/>
</dbReference>
<organism evidence="2 3">
    <name type="scientific">Paenibacillus etheri</name>
    <dbReference type="NCBI Taxonomy" id="1306852"/>
    <lineage>
        <taxon>Bacteria</taxon>
        <taxon>Bacillati</taxon>
        <taxon>Bacillota</taxon>
        <taxon>Bacilli</taxon>
        <taxon>Bacillales</taxon>
        <taxon>Paenibacillaceae</taxon>
        <taxon>Paenibacillus</taxon>
    </lineage>
</organism>
<protein>
    <submittedName>
        <fullName evidence="2">Histone acetyltransferase</fullName>
    </submittedName>
</protein>
<dbReference type="Pfam" id="PF00583">
    <property type="entry name" value="Acetyltransf_1"/>
    <property type="match status" value="1"/>
</dbReference>
<dbReference type="Gene3D" id="3.40.630.30">
    <property type="match status" value="1"/>
</dbReference>
<dbReference type="SUPFAM" id="SSF55729">
    <property type="entry name" value="Acyl-CoA N-acyltransferases (Nat)"/>
    <property type="match status" value="1"/>
</dbReference>
<dbReference type="InterPro" id="IPR000182">
    <property type="entry name" value="GNAT_dom"/>
</dbReference>
<comment type="caution">
    <text evidence="2">The sequence shown here is derived from an EMBL/GenBank/DDBJ whole genome shotgun (WGS) entry which is preliminary data.</text>
</comment>
<dbReference type="RefSeq" id="WP_060625696.1">
    <property type="nucleotide sequence ID" value="NZ_LCZJ02000034.1"/>
</dbReference>
<proteinExistence type="predicted"/>
<dbReference type="AlphaFoldDB" id="A0A0W1ASX0"/>
<keyword evidence="3" id="KW-1185">Reference proteome</keyword>
<reference evidence="2 3" key="1">
    <citation type="journal article" date="2015" name="Int. Biodeterior. Biodegradation">
        <title>Physiological and genetic screening methods for the isolation of methyl tert-butyl ether-degrading bacteria for bioremediation purposes.</title>
        <authorList>
            <person name="Guisado I.M."/>
            <person name="Purswani J."/>
            <person name="Gonzalez Lopez J."/>
            <person name="Pozo C."/>
        </authorList>
    </citation>
    <scope>NUCLEOTIDE SEQUENCE [LARGE SCALE GENOMIC DNA]</scope>
    <source>
        <strain evidence="2 3">SH7</strain>
    </source>
</reference>
<dbReference type="PROSITE" id="PS51186">
    <property type="entry name" value="GNAT"/>
    <property type="match status" value="1"/>
</dbReference>
<dbReference type="EMBL" id="LCZJ02000034">
    <property type="protein sequence ID" value="KTD84368.1"/>
    <property type="molecule type" value="Genomic_DNA"/>
</dbReference>
<dbReference type="Proteomes" id="UP000054709">
    <property type="component" value="Unassembled WGS sequence"/>
</dbReference>
<dbReference type="OrthoDB" id="46888at2"/>
<accession>A0A0W1ASX0</accession>
<dbReference type="GO" id="GO:0016747">
    <property type="term" value="F:acyltransferase activity, transferring groups other than amino-acyl groups"/>
    <property type="evidence" value="ECO:0007669"/>
    <property type="project" value="InterPro"/>
</dbReference>
<name>A0A0W1ASX0_9BACL</name>
<gene>
    <name evidence="2" type="ORF">UQ64_25555</name>
</gene>
<sequence>MNTIIKLNLRDDSTVNELWSLQHKAYRLEAELIGFREIPPLMETREMLSHSKEDFYGCFDEDEDEELMGAIAIEEESPGKLTITRMMVGPDFFRRGIASSLLEYVFEHFSGMEQYIVSTGKLNLPAVSLYSKHGFVPMGSQEVAPGVELIDFYRSGSL</sequence>
<dbReference type="InterPro" id="IPR016181">
    <property type="entry name" value="Acyl_CoA_acyltransferase"/>
</dbReference>
<feature type="domain" description="N-acetyltransferase" evidence="1">
    <location>
        <begin position="7"/>
        <end position="158"/>
    </location>
</feature>
<evidence type="ECO:0000313" key="2">
    <source>
        <dbReference type="EMBL" id="KTD84368.1"/>
    </source>
</evidence>